<feature type="domain" description="Peptidase S1" evidence="1">
    <location>
        <begin position="1"/>
        <end position="220"/>
    </location>
</feature>
<evidence type="ECO:0000313" key="3">
    <source>
        <dbReference type="Proteomes" id="UP000792457"/>
    </source>
</evidence>
<dbReference type="InterPro" id="IPR001254">
    <property type="entry name" value="Trypsin_dom"/>
</dbReference>
<proteinExistence type="predicted"/>
<dbReference type="GO" id="GO:0006508">
    <property type="term" value="P:proteolysis"/>
    <property type="evidence" value="ECO:0007669"/>
    <property type="project" value="InterPro"/>
</dbReference>
<comment type="caution">
    <text evidence="2">The sequence shown here is derived from an EMBL/GenBank/DDBJ whole genome shotgun (WGS) entry which is preliminary data.</text>
</comment>
<reference evidence="2" key="2">
    <citation type="submission" date="2017-10" db="EMBL/GenBank/DDBJ databases">
        <title>Ladona fulva Genome sequencing and assembly.</title>
        <authorList>
            <person name="Murali S."/>
            <person name="Richards S."/>
            <person name="Bandaranaike D."/>
            <person name="Bellair M."/>
            <person name="Blankenburg K."/>
            <person name="Chao H."/>
            <person name="Dinh H."/>
            <person name="Doddapaneni H."/>
            <person name="Dugan-Rocha S."/>
            <person name="Elkadiri S."/>
            <person name="Gnanaolivu R."/>
            <person name="Hernandez B."/>
            <person name="Skinner E."/>
            <person name="Javaid M."/>
            <person name="Lee S."/>
            <person name="Li M."/>
            <person name="Ming W."/>
            <person name="Munidasa M."/>
            <person name="Muniz J."/>
            <person name="Nguyen L."/>
            <person name="Hughes D."/>
            <person name="Osuji N."/>
            <person name="Pu L.-L."/>
            <person name="Puazo M."/>
            <person name="Qu C."/>
            <person name="Quiroz J."/>
            <person name="Raj R."/>
            <person name="Weissenberger G."/>
            <person name="Xin Y."/>
            <person name="Zou X."/>
            <person name="Han Y."/>
            <person name="Worley K."/>
            <person name="Muzny D."/>
            <person name="Gibbs R."/>
        </authorList>
    </citation>
    <scope>NUCLEOTIDE SEQUENCE</scope>
    <source>
        <strain evidence="2">Sampled in the wild</strain>
    </source>
</reference>
<dbReference type="OrthoDB" id="8170759at2759"/>
<dbReference type="InterPro" id="IPR051333">
    <property type="entry name" value="CLIP_Serine_Protease"/>
</dbReference>
<sequence length="245" mass="27104">MVGDRELTPDRLLLYLGKFNLNKWTEPGSQAREVKQIYIHPNYGGNGGVGSDLAVLEMSSHAEYSPYVQPACIWPWRSTEDKVDYSDLSPLIGKLGTVVGWGRDEHGNKVSSIPRLASIPIVSQEECLRSGQSYAYLTSNRTFCAGFRNGTGPCNGDSGGGLMFPVSEDENGRNGNIRWFLRGIVSLSLLDFKKGTCDLNNYIIFTDVSKYGDWISQFIDLDLFYAFPSRQNRNGSASTSTTTEA</sequence>
<dbReference type="Proteomes" id="UP000792457">
    <property type="component" value="Unassembled WGS sequence"/>
</dbReference>
<dbReference type="EMBL" id="KZ309038">
    <property type="protein sequence ID" value="KAG8236527.1"/>
    <property type="molecule type" value="Genomic_DNA"/>
</dbReference>
<evidence type="ECO:0000259" key="1">
    <source>
        <dbReference type="PROSITE" id="PS50240"/>
    </source>
</evidence>
<keyword evidence="3" id="KW-1185">Reference proteome</keyword>
<dbReference type="SMART" id="SM00020">
    <property type="entry name" value="Tryp_SPc"/>
    <property type="match status" value="1"/>
</dbReference>
<gene>
    <name evidence="2" type="ORF">J437_LFUL015801</name>
</gene>
<reference evidence="2" key="1">
    <citation type="submission" date="2013-04" db="EMBL/GenBank/DDBJ databases">
        <authorList>
            <person name="Qu J."/>
            <person name="Murali S.C."/>
            <person name="Bandaranaike D."/>
            <person name="Bellair M."/>
            <person name="Blankenburg K."/>
            <person name="Chao H."/>
            <person name="Dinh H."/>
            <person name="Doddapaneni H."/>
            <person name="Downs B."/>
            <person name="Dugan-Rocha S."/>
            <person name="Elkadiri S."/>
            <person name="Gnanaolivu R.D."/>
            <person name="Hernandez B."/>
            <person name="Javaid M."/>
            <person name="Jayaseelan J.C."/>
            <person name="Lee S."/>
            <person name="Li M."/>
            <person name="Ming W."/>
            <person name="Munidasa M."/>
            <person name="Muniz J."/>
            <person name="Nguyen L."/>
            <person name="Ongeri F."/>
            <person name="Osuji N."/>
            <person name="Pu L.-L."/>
            <person name="Puazo M."/>
            <person name="Qu C."/>
            <person name="Quiroz J."/>
            <person name="Raj R."/>
            <person name="Weissenberger G."/>
            <person name="Xin Y."/>
            <person name="Zou X."/>
            <person name="Han Y."/>
            <person name="Richards S."/>
            <person name="Worley K."/>
            <person name="Muzny D."/>
            <person name="Gibbs R."/>
        </authorList>
    </citation>
    <scope>NUCLEOTIDE SEQUENCE</scope>
    <source>
        <strain evidence="2">Sampled in the wild</strain>
    </source>
</reference>
<evidence type="ECO:0000313" key="2">
    <source>
        <dbReference type="EMBL" id="KAG8236527.1"/>
    </source>
</evidence>
<dbReference type="PANTHER" id="PTHR24260:SF143">
    <property type="entry name" value="SERINE PROTEASE GD-LIKE PROTEIN"/>
    <property type="match status" value="1"/>
</dbReference>
<dbReference type="AlphaFoldDB" id="A0A8K0P7Z7"/>
<protein>
    <recommendedName>
        <fullName evidence="1">Peptidase S1 domain-containing protein</fullName>
    </recommendedName>
</protein>
<dbReference type="PROSITE" id="PS50240">
    <property type="entry name" value="TRYPSIN_DOM"/>
    <property type="match status" value="1"/>
</dbReference>
<accession>A0A8K0P7Z7</accession>
<dbReference type="SUPFAM" id="SSF50494">
    <property type="entry name" value="Trypsin-like serine proteases"/>
    <property type="match status" value="1"/>
</dbReference>
<dbReference type="PANTHER" id="PTHR24260">
    <property type="match status" value="1"/>
</dbReference>
<feature type="non-terminal residue" evidence="2">
    <location>
        <position position="245"/>
    </location>
</feature>
<dbReference type="Gene3D" id="2.40.10.10">
    <property type="entry name" value="Trypsin-like serine proteases"/>
    <property type="match status" value="1"/>
</dbReference>
<dbReference type="InterPro" id="IPR009003">
    <property type="entry name" value="Peptidase_S1_PA"/>
</dbReference>
<dbReference type="CDD" id="cd00190">
    <property type="entry name" value="Tryp_SPc"/>
    <property type="match status" value="1"/>
</dbReference>
<dbReference type="Pfam" id="PF00089">
    <property type="entry name" value="Trypsin"/>
    <property type="match status" value="1"/>
</dbReference>
<organism evidence="2 3">
    <name type="scientific">Ladona fulva</name>
    <name type="common">Scarce chaser dragonfly</name>
    <name type="synonym">Libellula fulva</name>
    <dbReference type="NCBI Taxonomy" id="123851"/>
    <lineage>
        <taxon>Eukaryota</taxon>
        <taxon>Metazoa</taxon>
        <taxon>Ecdysozoa</taxon>
        <taxon>Arthropoda</taxon>
        <taxon>Hexapoda</taxon>
        <taxon>Insecta</taxon>
        <taxon>Pterygota</taxon>
        <taxon>Palaeoptera</taxon>
        <taxon>Odonata</taxon>
        <taxon>Epiprocta</taxon>
        <taxon>Anisoptera</taxon>
        <taxon>Libelluloidea</taxon>
        <taxon>Libellulidae</taxon>
        <taxon>Ladona</taxon>
    </lineage>
</organism>
<dbReference type="InterPro" id="IPR043504">
    <property type="entry name" value="Peptidase_S1_PA_chymotrypsin"/>
</dbReference>
<name>A0A8K0P7Z7_LADFU</name>
<dbReference type="GO" id="GO:0004252">
    <property type="term" value="F:serine-type endopeptidase activity"/>
    <property type="evidence" value="ECO:0007669"/>
    <property type="project" value="InterPro"/>
</dbReference>